<evidence type="ECO:0000256" key="1">
    <source>
        <dbReference type="SAM" id="MobiDB-lite"/>
    </source>
</evidence>
<evidence type="ECO:0000313" key="4">
    <source>
        <dbReference type="Proteomes" id="UP000026915"/>
    </source>
</evidence>
<keyword evidence="2" id="KW-0812">Transmembrane</keyword>
<feature type="region of interest" description="Disordered" evidence="1">
    <location>
        <begin position="223"/>
        <end position="258"/>
    </location>
</feature>
<dbReference type="EMBL" id="CM001880">
    <property type="protein sequence ID" value="EOX99566.1"/>
    <property type="molecule type" value="Genomic_DNA"/>
</dbReference>
<dbReference type="HOGENOM" id="CLU_1079314_0_0_1"/>
<dbReference type="STRING" id="3641.A0A061E5D3"/>
<feature type="transmembrane region" description="Helical" evidence="2">
    <location>
        <begin position="41"/>
        <end position="58"/>
    </location>
</feature>
<dbReference type="Gramene" id="EOX99566">
    <property type="protein sequence ID" value="EOX99566"/>
    <property type="gene ID" value="TCM_008267"/>
</dbReference>
<dbReference type="eggNOG" id="ENOG502S3DK">
    <property type="taxonomic scope" value="Eukaryota"/>
</dbReference>
<proteinExistence type="predicted"/>
<dbReference type="FunCoup" id="A0A061E5D3">
    <property type="interactions" value="40"/>
</dbReference>
<keyword evidence="2" id="KW-0472">Membrane</keyword>
<reference evidence="3 4" key="1">
    <citation type="journal article" date="2013" name="Genome Biol.">
        <title>The genome sequence of the most widely cultivated cacao type and its use to identify candidate genes regulating pod color.</title>
        <authorList>
            <person name="Motamayor J.C."/>
            <person name="Mockaitis K."/>
            <person name="Schmutz J."/>
            <person name="Haiminen N."/>
            <person name="Iii D.L."/>
            <person name="Cornejo O."/>
            <person name="Findley S.D."/>
            <person name="Zheng P."/>
            <person name="Utro F."/>
            <person name="Royaert S."/>
            <person name="Saski C."/>
            <person name="Jenkins J."/>
            <person name="Podicheti R."/>
            <person name="Zhao M."/>
            <person name="Scheffler B.E."/>
            <person name="Stack J.C."/>
            <person name="Feltus F.A."/>
            <person name="Mustiga G.M."/>
            <person name="Amores F."/>
            <person name="Phillips W."/>
            <person name="Marelli J.P."/>
            <person name="May G.D."/>
            <person name="Shapiro H."/>
            <person name="Ma J."/>
            <person name="Bustamante C.D."/>
            <person name="Schnell R.J."/>
            <person name="Main D."/>
            <person name="Gilbert D."/>
            <person name="Parida L."/>
            <person name="Kuhn D.N."/>
        </authorList>
    </citation>
    <scope>NUCLEOTIDE SEQUENCE [LARGE SCALE GENOMIC DNA]</scope>
    <source>
        <strain evidence="4">cv. Matina 1-6</strain>
    </source>
</reference>
<dbReference type="PANTHER" id="PTHR33919:SF9">
    <property type="entry name" value="RIBOSOME BIOGENESIS NEP1-LIKE PROTEIN"/>
    <property type="match status" value="1"/>
</dbReference>
<feature type="transmembrane region" description="Helical" evidence="2">
    <location>
        <begin position="70"/>
        <end position="93"/>
    </location>
</feature>
<protein>
    <submittedName>
        <fullName evidence="3">Ribosome biogenesis protein NEP1-like, putative</fullName>
    </submittedName>
</protein>
<gene>
    <name evidence="3" type="ORF">TCM_008267</name>
</gene>
<dbReference type="Proteomes" id="UP000026915">
    <property type="component" value="Chromosome 2"/>
</dbReference>
<feature type="compositionally biased region" description="Basic and acidic residues" evidence="1">
    <location>
        <begin position="223"/>
        <end position="246"/>
    </location>
</feature>
<sequence>MCQTPYVSPGRRRRIKTTLPVACVLQNAGEVKTIIPFQETQAISILFLGQCSIMLWWAQVITPWEVVKLLGLQATTAMGCKIQGFSLVAYIFLNFDKMAFRATGHWKSMITPLGRTHSRSFASSTTPKLKQYSTTANAAHNPRPYNKYSISGEYAPVYIVMGMLVVAISIAAHTAKQHLMHAPGVVISKKKRESISEADHPDQALASADKFLNKSFLRKVAHIQDNKRTLPDPSRPDPFTRPRTAETLKTVGVDPSHH</sequence>
<organism evidence="3 4">
    <name type="scientific">Theobroma cacao</name>
    <name type="common">Cacao</name>
    <name type="synonym">Cocoa</name>
    <dbReference type="NCBI Taxonomy" id="3641"/>
    <lineage>
        <taxon>Eukaryota</taxon>
        <taxon>Viridiplantae</taxon>
        <taxon>Streptophyta</taxon>
        <taxon>Embryophyta</taxon>
        <taxon>Tracheophyta</taxon>
        <taxon>Spermatophyta</taxon>
        <taxon>Magnoliopsida</taxon>
        <taxon>eudicotyledons</taxon>
        <taxon>Gunneridae</taxon>
        <taxon>Pentapetalae</taxon>
        <taxon>rosids</taxon>
        <taxon>malvids</taxon>
        <taxon>Malvales</taxon>
        <taxon>Malvaceae</taxon>
        <taxon>Byttnerioideae</taxon>
        <taxon>Theobroma</taxon>
    </lineage>
</organism>
<dbReference type="PANTHER" id="PTHR33919">
    <property type="entry name" value="OS09G0127700 PROTEIN"/>
    <property type="match status" value="1"/>
</dbReference>
<accession>A0A061E5D3</accession>
<keyword evidence="4" id="KW-1185">Reference proteome</keyword>
<evidence type="ECO:0000256" key="2">
    <source>
        <dbReference type="SAM" id="Phobius"/>
    </source>
</evidence>
<evidence type="ECO:0000313" key="3">
    <source>
        <dbReference type="EMBL" id="EOX99566.1"/>
    </source>
</evidence>
<dbReference type="InParanoid" id="A0A061E5D3"/>
<keyword evidence="2" id="KW-1133">Transmembrane helix</keyword>
<dbReference type="AlphaFoldDB" id="A0A061E5D3"/>
<feature type="transmembrane region" description="Helical" evidence="2">
    <location>
        <begin position="154"/>
        <end position="172"/>
    </location>
</feature>
<name>A0A061E5D3_THECC</name>